<comment type="caution">
    <text evidence="1">The sequence shown here is derived from an EMBL/GenBank/DDBJ whole genome shotgun (WGS) entry which is preliminary data.</text>
</comment>
<evidence type="ECO:0000313" key="1">
    <source>
        <dbReference type="EMBL" id="MFC0394765.1"/>
    </source>
</evidence>
<dbReference type="EMBL" id="JBHLVF010000041">
    <property type="protein sequence ID" value="MFC0394765.1"/>
    <property type="molecule type" value="Genomic_DNA"/>
</dbReference>
<keyword evidence="2" id="KW-1185">Reference proteome</keyword>
<name>A0ABV6JIT5_9BACL</name>
<evidence type="ECO:0000313" key="2">
    <source>
        <dbReference type="Proteomes" id="UP001589818"/>
    </source>
</evidence>
<proteinExistence type="predicted"/>
<gene>
    <name evidence="1" type="ORF">ACFFJ8_25810</name>
</gene>
<dbReference type="Proteomes" id="UP001589818">
    <property type="component" value="Unassembled WGS sequence"/>
</dbReference>
<sequence>MNTEPSTTSVRNFTLSSEIFMHANLDIYAQMIYIVLSSYMSESNKPSLAELSQKGRMTTKQAMNAMQRLVENKLIPHKFYRQMIDEFQDDRLSWAAKGLLTYCKENPVSSIEELLVLCDQTDEDEQSIRKALAELQAAGYLEDLPELRRIAI</sequence>
<accession>A0ABV6JIT5</accession>
<evidence type="ECO:0008006" key="3">
    <source>
        <dbReference type="Google" id="ProtNLM"/>
    </source>
</evidence>
<protein>
    <recommendedName>
        <fullName evidence="3">DnaD domain-containing protein</fullName>
    </recommendedName>
</protein>
<reference evidence="1 2" key="1">
    <citation type="submission" date="2024-09" db="EMBL/GenBank/DDBJ databases">
        <authorList>
            <person name="Sun Q."/>
            <person name="Mori K."/>
        </authorList>
    </citation>
    <scope>NUCLEOTIDE SEQUENCE [LARGE SCALE GENOMIC DNA]</scope>
    <source>
        <strain evidence="1 2">CCM 4839</strain>
    </source>
</reference>
<dbReference type="RefSeq" id="WP_204815934.1">
    <property type="nucleotide sequence ID" value="NZ_JANHOF010000001.1"/>
</dbReference>
<organism evidence="1 2">
    <name type="scientific">Paenibacillus mendelii</name>
    <dbReference type="NCBI Taxonomy" id="206163"/>
    <lineage>
        <taxon>Bacteria</taxon>
        <taxon>Bacillati</taxon>
        <taxon>Bacillota</taxon>
        <taxon>Bacilli</taxon>
        <taxon>Bacillales</taxon>
        <taxon>Paenibacillaceae</taxon>
        <taxon>Paenibacillus</taxon>
    </lineage>
</organism>